<proteinExistence type="inferred from homology"/>
<evidence type="ECO:0000256" key="9">
    <source>
        <dbReference type="ARBA" id="ARBA00048810"/>
    </source>
</evidence>
<keyword evidence="8" id="KW-0704">Schiff base</keyword>
<protein>
    <submittedName>
        <fullName evidence="10">Transaldolase</fullName>
    </submittedName>
</protein>
<keyword evidence="7" id="KW-0570">Pentose shunt</keyword>
<dbReference type="PANTHER" id="PTHR10683:SF31">
    <property type="entry name" value="TRANSALDOLASE"/>
    <property type="match status" value="1"/>
</dbReference>
<evidence type="ECO:0000256" key="6">
    <source>
        <dbReference type="ARBA" id="ARBA00022679"/>
    </source>
</evidence>
<dbReference type="STRING" id="105231.A0A1Y1HQG4"/>
<dbReference type="UniPathway" id="UPA00115">
    <property type="reaction ID" value="UER00414"/>
</dbReference>
<dbReference type="InterPro" id="IPR018225">
    <property type="entry name" value="Transaldolase_AS"/>
</dbReference>
<evidence type="ECO:0000256" key="1">
    <source>
        <dbReference type="ARBA" id="ARBA00003518"/>
    </source>
</evidence>
<dbReference type="OrthoDB" id="2015515at2759"/>
<dbReference type="CDD" id="cd00955">
    <property type="entry name" value="Transaldolase_like"/>
    <property type="match status" value="1"/>
</dbReference>
<keyword evidence="5" id="KW-0963">Cytoplasm</keyword>
<comment type="function">
    <text evidence="1">Transaldolase is important for the balance of metabolites in the pentose-phosphate pathway.</text>
</comment>
<evidence type="ECO:0000256" key="2">
    <source>
        <dbReference type="ARBA" id="ARBA00004496"/>
    </source>
</evidence>
<dbReference type="AlphaFoldDB" id="A0A1Y1HQG4"/>
<sequence length="377" mass="41258">MVATEQKVATSTTLTELYEKEGQSPWLDNLKRDWLQNGELQKWIDNGVRGITSNPTIFQKAIEGSNAYDEQFRKLIEGGLSVEESYWELVEDDIKEALKLLRPLYDESDGGDGYVSIEVGPELARDSERTLAEARKLHAVVGQPNLLVKVPATQEGIEPIRVLTSEGISVNVTLIFSLERYEAVMEAYVSGLEQYEGDLSKVASVASFFISRVDVEIDNRLDAIGTPQALALKGKAGIAQAKLAYELFQRKFSGARWEALAARGARPQRPLWASTGTKNKAYSDVLYIEGLVGPDSVNTIPDGTLTAFLDHGKVKRAIDVDVIGAKRLIFGQLDVLGIQLDDVSKVLEDEGVASFQASGTHVFGALEAKAALLKAEK</sequence>
<organism evidence="10 11">
    <name type="scientific">Klebsormidium nitens</name>
    <name type="common">Green alga</name>
    <name type="synonym">Ulothrix nitens</name>
    <dbReference type="NCBI Taxonomy" id="105231"/>
    <lineage>
        <taxon>Eukaryota</taxon>
        <taxon>Viridiplantae</taxon>
        <taxon>Streptophyta</taxon>
        <taxon>Klebsormidiophyceae</taxon>
        <taxon>Klebsormidiales</taxon>
        <taxon>Klebsormidiaceae</taxon>
        <taxon>Klebsormidium</taxon>
    </lineage>
</organism>
<keyword evidence="11" id="KW-1185">Reference proteome</keyword>
<dbReference type="InterPro" id="IPR004732">
    <property type="entry name" value="Transaldolase_2"/>
</dbReference>
<dbReference type="InterPro" id="IPR013785">
    <property type="entry name" value="Aldolase_TIM"/>
</dbReference>
<dbReference type="OMA" id="RMMTTAD"/>
<comment type="pathway">
    <text evidence="3">Carbohydrate degradation; pentose phosphate pathway.</text>
</comment>
<accession>A0A1Y1HQG4</accession>
<name>A0A1Y1HQG4_KLENI</name>
<evidence type="ECO:0000256" key="8">
    <source>
        <dbReference type="ARBA" id="ARBA00023270"/>
    </source>
</evidence>
<dbReference type="Pfam" id="PF00923">
    <property type="entry name" value="TAL_FSA"/>
    <property type="match status" value="1"/>
</dbReference>
<dbReference type="SUPFAM" id="SSF51569">
    <property type="entry name" value="Aldolase"/>
    <property type="match status" value="1"/>
</dbReference>
<evidence type="ECO:0000256" key="3">
    <source>
        <dbReference type="ARBA" id="ARBA00004959"/>
    </source>
</evidence>
<evidence type="ECO:0000256" key="5">
    <source>
        <dbReference type="ARBA" id="ARBA00022490"/>
    </source>
</evidence>
<dbReference type="NCBIfam" id="NF002881">
    <property type="entry name" value="PRK03343.1"/>
    <property type="match status" value="1"/>
</dbReference>
<evidence type="ECO:0000256" key="7">
    <source>
        <dbReference type="ARBA" id="ARBA00023126"/>
    </source>
</evidence>
<reference evidence="10 11" key="1">
    <citation type="journal article" date="2014" name="Nat. Commun.">
        <title>Klebsormidium flaccidum genome reveals primary factors for plant terrestrial adaptation.</title>
        <authorList>
            <person name="Hori K."/>
            <person name="Maruyama F."/>
            <person name="Fujisawa T."/>
            <person name="Togashi T."/>
            <person name="Yamamoto N."/>
            <person name="Seo M."/>
            <person name="Sato S."/>
            <person name="Yamada T."/>
            <person name="Mori H."/>
            <person name="Tajima N."/>
            <person name="Moriyama T."/>
            <person name="Ikeuchi M."/>
            <person name="Watanabe M."/>
            <person name="Wada H."/>
            <person name="Kobayashi K."/>
            <person name="Saito M."/>
            <person name="Masuda T."/>
            <person name="Sasaki-Sekimoto Y."/>
            <person name="Mashiguchi K."/>
            <person name="Awai K."/>
            <person name="Shimojima M."/>
            <person name="Masuda S."/>
            <person name="Iwai M."/>
            <person name="Nobusawa T."/>
            <person name="Narise T."/>
            <person name="Kondo S."/>
            <person name="Saito H."/>
            <person name="Sato R."/>
            <person name="Murakawa M."/>
            <person name="Ihara Y."/>
            <person name="Oshima-Yamada Y."/>
            <person name="Ohtaka K."/>
            <person name="Satoh M."/>
            <person name="Sonobe K."/>
            <person name="Ishii M."/>
            <person name="Ohtani R."/>
            <person name="Kanamori-Sato M."/>
            <person name="Honoki R."/>
            <person name="Miyazaki D."/>
            <person name="Mochizuki H."/>
            <person name="Umetsu J."/>
            <person name="Higashi K."/>
            <person name="Shibata D."/>
            <person name="Kamiya Y."/>
            <person name="Sato N."/>
            <person name="Nakamura Y."/>
            <person name="Tabata S."/>
            <person name="Ida S."/>
            <person name="Kurokawa K."/>
            <person name="Ohta H."/>
        </authorList>
    </citation>
    <scope>NUCLEOTIDE SEQUENCE [LARGE SCALE GENOMIC DNA]</scope>
    <source>
        <strain evidence="10 11">NIES-2285</strain>
    </source>
</reference>
<dbReference type="GO" id="GO:0005737">
    <property type="term" value="C:cytoplasm"/>
    <property type="evidence" value="ECO:0007669"/>
    <property type="project" value="UniProtKB-SubCell"/>
</dbReference>
<evidence type="ECO:0000313" key="10">
    <source>
        <dbReference type="EMBL" id="GAQ78807.1"/>
    </source>
</evidence>
<comment type="similarity">
    <text evidence="4">Belongs to the transaldolase family. Type 2 subfamily.</text>
</comment>
<dbReference type="InterPro" id="IPR001585">
    <property type="entry name" value="TAL/FSA"/>
</dbReference>
<dbReference type="NCBIfam" id="TIGR00876">
    <property type="entry name" value="tal_mycobact"/>
    <property type="match status" value="1"/>
</dbReference>
<dbReference type="PROSITE" id="PS01054">
    <property type="entry name" value="TRANSALDOLASE_1"/>
    <property type="match status" value="1"/>
</dbReference>
<dbReference type="GO" id="GO:0004801">
    <property type="term" value="F:transaldolase activity"/>
    <property type="evidence" value="ECO:0007669"/>
    <property type="project" value="UniProtKB-EC"/>
</dbReference>
<dbReference type="HAMAP" id="MF_00493">
    <property type="entry name" value="Transaldolase_2"/>
    <property type="match status" value="1"/>
</dbReference>
<evidence type="ECO:0000256" key="4">
    <source>
        <dbReference type="ARBA" id="ARBA00008426"/>
    </source>
</evidence>
<dbReference type="Gene3D" id="3.20.20.70">
    <property type="entry name" value="Aldolase class I"/>
    <property type="match status" value="1"/>
</dbReference>
<comment type="catalytic activity">
    <reaction evidence="9">
        <text>D-sedoheptulose 7-phosphate + D-glyceraldehyde 3-phosphate = D-erythrose 4-phosphate + beta-D-fructose 6-phosphate</text>
        <dbReference type="Rhea" id="RHEA:17053"/>
        <dbReference type="ChEBI" id="CHEBI:16897"/>
        <dbReference type="ChEBI" id="CHEBI:57483"/>
        <dbReference type="ChEBI" id="CHEBI:57634"/>
        <dbReference type="ChEBI" id="CHEBI:59776"/>
        <dbReference type="EC" id="2.2.1.2"/>
    </reaction>
</comment>
<evidence type="ECO:0000313" key="11">
    <source>
        <dbReference type="Proteomes" id="UP000054558"/>
    </source>
</evidence>
<dbReference type="GO" id="GO:0006098">
    <property type="term" value="P:pentose-phosphate shunt"/>
    <property type="evidence" value="ECO:0007669"/>
    <property type="project" value="UniProtKB-UniPathway"/>
</dbReference>
<dbReference type="PIRSF" id="PIRSF036915">
    <property type="entry name" value="Trnald_Bac_Plnt"/>
    <property type="match status" value="1"/>
</dbReference>
<gene>
    <name evidence="10" type="ORF">KFL_000190260</name>
</gene>
<comment type="subcellular location">
    <subcellularLocation>
        <location evidence="2">Cytoplasm</location>
    </subcellularLocation>
</comment>
<dbReference type="EMBL" id="DF236968">
    <property type="protein sequence ID" value="GAQ78807.1"/>
    <property type="molecule type" value="Genomic_DNA"/>
</dbReference>
<dbReference type="Proteomes" id="UP000054558">
    <property type="component" value="Unassembled WGS sequence"/>
</dbReference>
<dbReference type="GO" id="GO:0005975">
    <property type="term" value="P:carbohydrate metabolic process"/>
    <property type="evidence" value="ECO:0007669"/>
    <property type="project" value="InterPro"/>
</dbReference>
<dbReference type="PANTHER" id="PTHR10683">
    <property type="entry name" value="TRANSALDOLASE"/>
    <property type="match status" value="1"/>
</dbReference>
<keyword evidence="6" id="KW-0808">Transferase</keyword>